<evidence type="ECO:0000313" key="2">
    <source>
        <dbReference type="Proteomes" id="UP000481153"/>
    </source>
</evidence>
<gene>
    <name evidence="1" type="ORF">Ae201684_017803</name>
</gene>
<dbReference type="AlphaFoldDB" id="A0A6G0W7T2"/>
<name>A0A6G0W7T2_9STRA</name>
<accession>A0A6G0W7T2</accession>
<reference evidence="1 2" key="1">
    <citation type="submission" date="2019-07" db="EMBL/GenBank/DDBJ databases">
        <title>Genomics analysis of Aphanomyces spp. identifies a new class of oomycete effector associated with host adaptation.</title>
        <authorList>
            <person name="Gaulin E."/>
        </authorList>
    </citation>
    <scope>NUCLEOTIDE SEQUENCE [LARGE SCALE GENOMIC DNA]</scope>
    <source>
        <strain evidence="1 2">ATCC 201684</strain>
    </source>
</reference>
<dbReference type="Proteomes" id="UP000481153">
    <property type="component" value="Unassembled WGS sequence"/>
</dbReference>
<evidence type="ECO:0000313" key="1">
    <source>
        <dbReference type="EMBL" id="KAF0723182.1"/>
    </source>
</evidence>
<dbReference type="VEuPathDB" id="FungiDB:AeMF1_004120"/>
<keyword evidence="2" id="KW-1185">Reference proteome</keyword>
<protein>
    <submittedName>
        <fullName evidence="1">Uncharacterized protein</fullName>
    </submittedName>
</protein>
<sequence>MLQGTAEWSGVPEVVRSSFYVLHKTLRSYDKRLDRCEKAIVDCHARFERNKRQASVKSAQTPLDMDELLLPVQGALKSKLDHAEVDTLVQMIVHDLHATQLTLVKEKLQQQAAHFESALLNTRSTLAKKFQDDHDSLQLQLERTNVDLFDQAAMIQMLESQVGEARSYNESQIQSMQNAMDSRLTDIETSLLKDLTAHFEPGHLVSESLKLVRQEVQPTNDKVAALESAVMSIHDTLRQLTTSLEYHQETKLSTTVSRAVEDTMATKREKPGGVLATSLLSKPTTEEERKGNAVVALVDDFDCPQQDDRRVPTALTKKDELRSKREISKARFEAVALRQRERLRQYSKE</sequence>
<dbReference type="EMBL" id="VJMJ01000313">
    <property type="protein sequence ID" value="KAF0723182.1"/>
    <property type="molecule type" value="Genomic_DNA"/>
</dbReference>
<proteinExistence type="predicted"/>
<organism evidence="1 2">
    <name type="scientific">Aphanomyces euteiches</name>
    <dbReference type="NCBI Taxonomy" id="100861"/>
    <lineage>
        <taxon>Eukaryota</taxon>
        <taxon>Sar</taxon>
        <taxon>Stramenopiles</taxon>
        <taxon>Oomycota</taxon>
        <taxon>Saprolegniomycetes</taxon>
        <taxon>Saprolegniales</taxon>
        <taxon>Verrucalvaceae</taxon>
        <taxon>Aphanomyces</taxon>
    </lineage>
</organism>
<comment type="caution">
    <text evidence="1">The sequence shown here is derived from an EMBL/GenBank/DDBJ whole genome shotgun (WGS) entry which is preliminary data.</text>
</comment>